<name>G0MRP3_CAEBE</name>
<sequence length="369" mass="40875">MRVTLVSALVLLLGGPSLQGPIVAQKPRKVSPGYNVFERPDGTVVTHSYHDTLATFDEAEKICDAEGASLSGIGSMEEANFLKGLVKPVNSEGQYWIGGRRNPSCFHVKGYVNKSGDPCSRENVVTWQNNVAKTIKEDWWRDHLCDSKDCVKIPNPTSEVYDEEKGNKGFQACLGFVAGNPSWADKNSSQFLDDKECDSTFGFFCQRPLVASYRLFTDPVTPIEAEENCEATGGLLAGINTEKDAVDITELAKEEGSVNGLFWLGATRNPSCFNVSGYIDQVGHPCSRLNVMQWSRGVGTRVKEDWWRDHYISTVKNPSSNAGQQDGDHGFQRCLVFVHGSHQWAKDNSSQFLDDSECNQKRGYVCAYM</sequence>
<dbReference type="Gene3D" id="3.10.100.10">
    <property type="entry name" value="Mannose-Binding Protein A, subunit A"/>
    <property type="match status" value="2"/>
</dbReference>
<keyword evidence="1" id="KW-0732">Signal</keyword>
<reference evidence="4" key="1">
    <citation type="submission" date="2011-07" db="EMBL/GenBank/DDBJ databases">
        <authorList>
            <consortium name="Caenorhabditis brenneri Sequencing and Analysis Consortium"/>
            <person name="Wilson R.K."/>
        </authorList>
    </citation>
    <scope>NUCLEOTIDE SEQUENCE [LARGE SCALE GENOMIC DNA]</scope>
    <source>
        <strain evidence="4">PB2801</strain>
    </source>
</reference>
<dbReference type="PANTHER" id="PTHR47753:SF1">
    <property type="entry name" value="C-TYPE LECTIN DOMAIN-CONTAINING PROTEIN"/>
    <property type="match status" value="1"/>
</dbReference>
<proteinExistence type="predicted"/>
<evidence type="ECO:0000259" key="2">
    <source>
        <dbReference type="PROSITE" id="PS50041"/>
    </source>
</evidence>
<evidence type="ECO:0000313" key="4">
    <source>
        <dbReference type="Proteomes" id="UP000008068"/>
    </source>
</evidence>
<feature type="domain" description="C-type lectin" evidence="2">
    <location>
        <begin position="213"/>
        <end position="367"/>
    </location>
</feature>
<dbReference type="InterPro" id="IPR016186">
    <property type="entry name" value="C-type_lectin-like/link_sf"/>
</dbReference>
<keyword evidence="4" id="KW-1185">Reference proteome</keyword>
<dbReference type="OrthoDB" id="7357196at2759"/>
<feature type="signal peptide" evidence="1">
    <location>
        <begin position="1"/>
        <end position="19"/>
    </location>
</feature>
<accession>G0MRP3</accession>
<dbReference type="InterPro" id="IPR001304">
    <property type="entry name" value="C-type_lectin-like"/>
</dbReference>
<dbReference type="Proteomes" id="UP000008068">
    <property type="component" value="Unassembled WGS sequence"/>
</dbReference>
<dbReference type="EMBL" id="GL379809">
    <property type="protein sequence ID" value="EGT42444.1"/>
    <property type="molecule type" value="Genomic_DNA"/>
</dbReference>
<dbReference type="STRING" id="135651.G0MRP3"/>
<gene>
    <name evidence="3" type="ORF">CAEBREN_04817</name>
</gene>
<dbReference type="InterPro" id="IPR016187">
    <property type="entry name" value="CTDL_fold"/>
</dbReference>
<dbReference type="Pfam" id="PF00059">
    <property type="entry name" value="Lectin_C"/>
    <property type="match status" value="1"/>
</dbReference>
<dbReference type="PROSITE" id="PS50041">
    <property type="entry name" value="C_TYPE_LECTIN_2"/>
    <property type="match status" value="2"/>
</dbReference>
<evidence type="ECO:0000313" key="3">
    <source>
        <dbReference type="EMBL" id="EGT42444.1"/>
    </source>
</evidence>
<feature type="chain" id="PRO_5003403931" description="C-type lectin domain-containing protein" evidence="1">
    <location>
        <begin position="20"/>
        <end position="369"/>
    </location>
</feature>
<dbReference type="SUPFAM" id="SSF56436">
    <property type="entry name" value="C-type lectin-like"/>
    <property type="match status" value="2"/>
</dbReference>
<dbReference type="HOGENOM" id="CLU_750570_0_0_1"/>
<organism evidence="4">
    <name type="scientific">Caenorhabditis brenneri</name>
    <name type="common">Nematode worm</name>
    <dbReference type="NCBI Taxonomy" id="135651"/>
    <lineage>
        <taxon>Eukaryota</taxon>
        <taxon>Metazoa</taxon>
        <taxon>Ecdysozoa</taxon>
        <taxon>Nematoda</taxon>
        <taxon>Chromadorea</taxon>
        <taxon>Rhabditida</taxon>
        <taxon>Rhabditina</taxon>
        <taxon>Rhabditomorpha</taxon>
        <taxon>Rhabditoidea</taxon>
        <taxon>Rhabditidae</taxon>
        <taxon>Peloderinae</taxon>
        <taxon>Caenorhabditis</taxon>
    </lineage>
</organism>
<dbReference type="AlphaFoldDB" id="G0MRP3"/>
<evidence type="ECO:0000256" key="1">
    <source>
        <dbReference type="SAM" id="SignalP"/>
    </source>
</evidence>
<dbReference type="CDD" id="cd00037">
    <property type="entry name" value="CLECT"/>
    <property type="match status" value="2"/>
</dbReference>
<feature type="domain" description="C-type lectin" evidence="2">
    <location>
        <begin position="55"/>
        <end position="206"/>
    </location>
</feature>
<dbReference type="SMART" id="SM00034">
    <property type="entry name" value="CLECT"/>
    <property type="match status" value="2"/>
</dbReference>
<dbReference type="InParanoid" id="G0MRP3"/>
<dbReference type="PANTHER" id="PTHR47753">
    <property type="entry name" value="C-TYPE LECTIN-RELATED"/>
    <property type="match status" value="1"/>
</dbReference>
<protein>
    <recommendedName>
        <fullName evidence="2">C-type lectin domain-containing protein</fullName>
    </recommendedName>
</protein>